<dbReference type="GO" id="GO:0003676">
    <property type="term" value="F:nucleic acid binding"/>
    <property type="evidence" value="ECO:0007669"/>
    <property type="project" value="InterPro"/>
</dbReference>
<protein>
    <recommendedName>
        <fullName evidence="2">RNase H type-1 domain-containing protein</fullName>
    </recommendedName>
</protein>
<dbReference type="Pfam" id="PF13456">
    <property type="entry name" value="RVT_3"/>
    <property type="match status" value="1"/>
</dbReference>
<proteinExistence type="predicted"/>
<evidence type="ECO:0000259" key="2">
    <source>
        <dbReference type="Pfam" id="PF13456"/>
    </source>
</evidence>
<dbReference type="AlphaFoldDB" id="A0A6A6K0K7"/>
<evidence type="ECO:0000313" key="4">
    <source>
        <dbReference type="Proteomes" id="UP000467840"/>
    </source>
</evidence>
<keyword evidence="4" id="KW-1185">Reference proteome</keyword>
<dbReference type="InterPro" id="IPR002156">
    <property type="entry name" value="RNaseH_domain"/>
</dbReference>
<evidence type="ECO:0000256" key="1">
    <source>
        <dbReference type="SAM" id="MobiDB-lite"/>
    </source>
</evidence>
<dbReference type="EMBL" id="JAAGAX010000332">
    <property type="protein sequence ID" value="KAF2282361.1"/>
    <property type="molecule type" value="Genomic_DNA"/>
</dbReference>
<evidence type="ECO:0000313" key="3">
    <source>
        <dbReference type="EMBL" id="KAF2282361.1"/>
    </source>
</evidence>
<feature type="compositionally biased region" description="Basic and acidic residues" evidence="1">
    <location>
        <begin position="118"/>
        <end position="142"/>
    </location>
</feature>
<sequence>MSTDTSVPGTGKVELGMVIRDHHGHVMMAASRVVSINMNPAIAEIRAIDYGWQIALDAESCSKCNGSEVPHSYSWQLARPSQAVSCSMELTSVNLYRGPRCRTRLELPSHDNVVSEQGSRRSESGQAPQRDRGRQGADGDKGVARIGWRRMSGLNGTEVDKGFSIPRRTRKGSIRGISAAYHAACMCLASNMMNLGKAFLKTSACRRGECTGKLVANMLLKCLRWASTTNGVWTPKCEGV</sequence>
<gene>
    <name evidence="3" type="ORF">GH714_043911</name>
</gene>
<feature type="region of interest" description="Disordered" evidence="1">
    <location>
        <begin position="107"/>
        <end position="142"/>
    </location>
</feature>
<comment type="caution">
    <text evidence="3">The sequence shown here is derived from an EMBL/GenBank/DDBJ whole genome shotgun (WGS) entry which is preliminary data.</text>
</comment>
<feature type="domain" description="RNase H type-1" evidence="2">
    <location>
        <begin position="10"/>
        <end position="58"/>
    </location>
</feature>
<organism evidence="3 4">
    <name type="scientific">Hevea brasiliensis</name>
    <name type="common">Para rubber tree</name>
    <name type="synonym">Siphonia brasiliensis</name>
    <dbReference type="NCBI Taxonomy" id="3981"/>
    <lineage>
        <taxon>Eukaryota</taxon>
        <taxon>Viridiplantae</taxon>
        <taxon>Streptophyta</taxon>
        <taxon>Embryophyta</taxon>
        <taxon>Tracheophyta</taxon>
        <taxon>Spermatophyta</taxon>
        <taxon>Magnoliopsida</taxon>
        <taxon>eudicotyledons</taxon>
        <taxon>Gunneridae</taxon>
        <taxon>Pentapetalae</taxon>
        <taxon>rosids</taxon>
        <taxon>fabids</taxon>
        <taxon>Malpighiales</taxon>
        <taxon>Euphorbiaceae</taxon>
        <taxon>Crotonoideae</taxon>
        <taxon>Micrandreae</taxon>
        <taxon>Hevea</taxon>
    </lineage>
</organism>
<dbReference type="GO" id="GO:0004523">
    <property type="term" value="F:RNA-DNA hybrid ribonuclease activity"/>
    <property type="evidence" value="ECO:0007669"/>
    <property type="project" value="InterPro"/>
</dbReference>
<name>A0A6A6K0K7_HEVBR</name>
<dbReference type="Proteomes" id="UP000467840">
    <property type="component" value="Unassembled WGS sequence"/>
</dbReference>
<reference evidence="3 4" key="1">
    <citation type="journal article" date="2020" name="Mol. Plant">
        <title>The Chromosome-Based Rubber Tree Genome Provides New Insights into Spurge Genome Evolution and Rubber Biosynthesis.</title>
        <authorList>
            <person name="Liu J."/>
            <person name="Shi C."/>
            <person name="Shi C.C."/>
            <person name="Li W."/>
            <person name="Zhang Q.J."/>
            <person name="Zhang Y."/>
            <person name="Li K."/>
            <person name="Lu H.F."/>
            <person name="Shi C."/>
            <person name="Zhu S.T."/>
            <person name="Xiao Z.Y."/>
            <person name="Nan H."/>
            <person name="Yue Y."/>
            <person name="Zhu X.G."/>
            <person name="Wu Y."/>
            <person name="Hong X.N."/>
            <person name="Fan G.Y."/>
            <person name="Tong Y."/>
            <person name="Zhang D."/>
            <person name="Mao C.L."/>
            <person name="Liu Y.L."/>
            <person name="Hao S.J."/>
            <person name="Liu W.Q."/>
            <person name="Lv M.Q."/>
            <person name="Zhang H.B."/>
            <person name="Liu Y."/>
            <person name="Hu-Tang G.R."/>
            <person name="Wang J.P."/>
            <person name="Wang J.H."/>
            <person name="Sun Y.H."/>
            <person name="Ni S.B."/>
            <person name="Chen W.B."/>
            <person name="Zhang X.C."/>
            <person name="Jiao Y.N."/>
            <person name="Eichler E.E."/>
            <person name="Li G.H."/>
            <person name="Liu X."/>
            <person name="Gao L.Z."/>
        </authorList>
    </citation>
    <scope>NUCLEOTIDE SEQUENCE [LARGE SCALE GENOMIC DNA]</scope>
    <source>
        <strain evidence="4">cv. GT1</strain>
        <tissue evidence="3">Leaf</tissue>
    </source>
</reference>
<accession>A0A6A6K0K7</accession>